<dbReference type="EMBL" id="KZ293446">
    <property type="protein sequence ID" value="PBK65258.1"/>
    <property type="molecule type" value="Genomic_DNA"/>
</dbReference>
<evidence type="ECO:0000256" key="1">
    <source>
        <dbReference type="SAM" id="MobiDB-lite"/>
    </source>
</evidence>
<evidence type="ECO:0000313" key="2">
    <source>
        <dbReference type="EMBL" id="PBK65258.1"/>
    </source>
</evidence>
<accession>A0A2H3BGT7</accession>
<evidence type="ECO:0000313" key="3">
    <source>
        <dbReference type="Proteomes" id="UP000218334"/>
    </source>
</evidence>
<dbReference type="Proteomes" id="UP000218334">
    <property type="component" value="Unassembled WGS sequence"/>
</dbReference>
<feature type="region of interest" description="Disordered" evidence="1">
    <location>
        <begin position="1"/>
        <end position="27"/>
    </location>
</feature>
<sequence length="146" mass="16674">MDADVRRGRHRRPRVRDGDGLRESGEGQWKDETASCMGFLDISTRGDFLYLLRGSYLKFRVLPQTVTSCGAQTTDPFTIQTISTCETIAIVQGRYYSRRPVLIWCFITLIKASPIRACLPGEDYLRMPWELCLAAEMDDRSLSCVR</sequence>
<keyword evidence="3" id="KW-1185">Reference proteome</keyword>
<protein>
    <submittedName>
        <fullName evidence="2">Uncharacterized protein</fullName>
    </submittedName>
</protein>
<dbReference type="AlphaFoldDB" id="A0A2H3BGT7"/>
<organism evidence="2 3">
    <name type="scientific">Armillaria solidipes</name>
    <dbReference type="NCBI Taxonomy" id="1076256"/>
    <lineage>
        <taxon>Eukaryota</taxon>
        <taxon>Fungi</taxon>
        <taxon>Dikarya</taxon>
        <taxon>Basidiomycota</taxon>
        <taxon>Agaricomycotina</taxon>
        <taxon>Agaricomycetes</taxon>
        <taxon>Agaricomycetidae</taxon>
        <taxon>Agaricales</taxon>
        <taxon>Marasmiineae</taxon>
        <taxon>Physalacriaceae</taxon>
        <taxon>Armillaria</taxon>
    </lineage>
</organism>
<feature type="compositionally biased region" description="Basic and acidic residues" evidence="1">
    <location>
        <begin position="15"/>
        <end position="27"/>
    </location>
</feature>
<reference evidence="3" key="1">
    <citation type="journal article" date="2017" name="Nat. Ecol. Evol.">
        <title>Genome expansion and lineage-specific genetic innovations in the forest pathogenic fungi Armillaria.</title>
        <authorList>
            <person name="Sipos G."/>
            <person name="Prasanna A.N."/>
            <person name="Walter M.C."/>
            <person name="O'Connor E."/>
            <person name="Balint B."/>
            <person name="Krizsan K."/>
            <person name="Kiss B."/>
            <person name="Hess J."/>
            <person name="Varga T."/>
            <person name="Slot J."/>
            <person name="Riley R."/>
            <person name="Boka B."/>
            <person name="Rigling D."/>
            <person name="Barry K."/>
            <person name="Lee J."/>
            <person name="Mihaltcheva S."/>
            <person name="LaButti K."/>
            <person name="Lipzen A."/>
            <person name="Waldron R."/>
            <person name="Moloney N.M."/>
            <person name="Sperisen C."/>
            <person name="Kredics L."/>
            <person name="Vagvoelgyi C."/>
            <person name="Patrignani A."/>
            <person name="Fitzpatrick D."/>
            <person name="Nagy I."/>
            <person name="Doyle S."/>
            <person name="Anderson J.B."/>
            <person name="Grigoriev I.V."/>
            <person name="Gueldener U."/>
            <person name="Muensterkoetter M."/>
            <person name="Nagy L.G."/>
        </authorList>
    </citation>
    <scope>NUCLEOTIDE SEQUENCE [LARGE SCALE GENOMIC DNA]</scope>
    <source>
        <strain evidence="3">28-4</strain>
    </source>
</reference>
<gene>
    <name evidence="2" type="ORF">ARMSODRAFT_439403</name>
</gene>
<proteinExistence type="predicted"/>
<name>A0A2H3BGT7_9AGAR</name>